<sequence length="127" mass="14420">MKLKNARYQGLRARGYEFSTPAAPYVRRLQSLQALGWSTRAIAAHAGRTKTSVQETLDTPIDGVMWKSKARWIIDVYRELHMKVPTGPKVGQVRSHARRQGWIPPLAWEDIDTGVRAVVPHHKAVLR</sequence>
<accession>A0ABT9NJ71</accession>
<comment type="caution">
    <text evidence="1">The sequence shown here is derived from an EMBL/GenBank/DDBJ whole genome shotgun (WGS) entry which is preliminary data.</text>
</comment>
<reference evidence="1 2" key="1">
    <citation type="submission" date="2023-07" db="EMBL/GenBank/DDBJ databases">
        <title>Sequencing the genomes of 1000 actinobacteria strains.</title>
        <authorList>
            <person name="Klenk H.-P."/>
        </authorList>
    </citation>
    <scope>NUCLEOTIDE SEQUENCE [LARGE SCALE GENOMIC DNA]</scope>
    <source>
        <strain evidence="1 2">GD13</strain>
    </source>
</reference>
<evidence type="ECO:0000313" key="2">
    <source>
        <dbReference type="Proteomes" id="UP001240447"/>
    </source>
</evidence>
<proteinExistence type="predicted"/>
<name>A0ABT9NJ71_9ACTN</name>
<protein>
    <submittedName>
        <fullName evidence="1">Uncharacterized protein</fullName>
    </submittedName>
</protein>
<dbReference type="RefSeq" id="WP_306824733.1">
    <property type="nucleotide sequence ID" value="NZ_JAUSQM010000001.1"/>
</dbReference>
<dbReference type="EMBL" id="JAUSQM010000001">
    <property type="protein sequence ID" value="MDP9820458.1"/>
    <property type="molecule type" value="Genomic_DNA"/>
</dbReference>
<evidence type="ECO:0000313" key="1">
    <source>
        <dbReference type="EMBL" id="MDP9820458.1"/>
    </source>
</evidence>
<dbReference type="Proteomes" id="UP001240447">
    <property type="component" value="Unassembled WGS sequence"/>
</dbReference>
<gene>
    <name evidence="1" type="ORF">J2S59_000267</name>
</gene>
<organism evidence="1 2">
    <name type="scientific">Nocardioides massiliensis</name>
    <dbReference type="NCBI Taxonomy" id="1325935"/>
    <lineage>
        <taxon>Bacteria</taxon>
        <taxon>Bacillati</taxon>
        <taxon>Actinomycetota</taxon>
        <taxon>Actinomycetes</taxon>
        <taxon>Propionibacteriales</taxon>
        <taxon>Nocardioidaceae</taxon>
        <taxon>Nocardioides</taxon>
    </lineage>
</organism>
<keyword evidence="2" id="KW-1185">Reference proteome</keyword>